<dbReference type="SUPFAM" id="SSF143011">
    <property type="entry name" value="RelE-like"/>
    <property type="match status" value="1"/>
</dbReference>
<dbReference type="InterPro" id="IPR007711">
    <property type="entry name" value="HigB-1"/>
</dbReference>
<dbReference type="PANTHER" id="PTHR40266">
    <property type="entry name" value="TOXIN HIGB-1"/>
    <property type="match status" value="1"/>
</dbReference>
<proteinExistence type="predicted"/>
<reference evidence="1 2" key="1">
    <citation type="journal article" date="2016" name="Front. Microbiol.">
        <title>Single-Cell (Meta-)Genomics of a Dimorphic Candidatus Thiomargarita nelsonii Reveals Genomic Plasticity.</title>
        <authorList>
            <person name="Flood B.E."/>
            <person name="Fliss P."/>
            <person name="Jones D.S."/>
            <person name="Dick G.J."/>
            <person name="Jain S."/>
            <person name="Kaster A.K."/>
            <person name="Winkel M."/>
            <person name="Mussmann M."/>
            <person name="Bailey J."/>
        </authorList>
    </citation>
    <scope>NUCLEOTIDE SEQUENCE [LARGE SCALE GENOMIC DNA]</scope>
    <source>
        <strain evidence="1">Hydrate Ridge</strain>
    </source>
</reference>
<keyword evidence="2" id="KW-1185">Reference proteome</keyword>
<accession>A0A4E0RKR7</accession>
<dbReference type="Pfam" id="PF05015">
    <property type="entry name" value="HigB-like_toxin"/>
    <property type="match status" value="1"/>
</dbReference>
<evidence type="ECO:0000313" key="2">
    <source>
        <dbReference type="Proteomes" id="UP000030428"/>
    </source>
</evidence>
<evidence type="ECO:0000313" key="1">
    <source>
        <dbReference type="EMBL" id="TGO03556.1"/>
    </source>
</evidence>
<comment type="caution">
    <text evidence="1">The sequence shown here is derived from an EMBL/GenBank/DDBJ whole genome shotgun (WGS) entry which is preliminary data.</text>
</comment>
<organism evidence="1 2">
    <name type="scientific">Candidatus Thiomargarita nelsonii</name>
    <dbReference type="NCBI Taxonomy" id="1003181"/>
    <lineage>
        <taxon>Bacteria</taxon>
        <taxon>Pseudomonadati</taxon>
        <taxon>Pseudomonadota</taxon>
        <taxon>Gammaproteobacteria</taxon>
        <taxon>Thiotrichales</taxon>
        <taxon>Thiotrichaceae</taxon>
        <taxon>Thiomargarita</taxon>
    </lineage>
</organism>
<dbReference type="AlphaFoldDB" id="A0A4E0RKR7"/>
<dbReference type="PANTHER" id="PTHR40266:SF2">
    <property type="entry name" value="TOXIN HIGB-1"/>
    <property type="match status" value="1"/>
</dbReference>
<dbReference type="InterPro" id="IPR035093">
    <property type="entry name" value="RelE/ParE_toxin_dom_sf"/>
</dbReference>
<dbReference type="EMBL" id="JSZA02000011">
    <property type="protein sequence ID" value="TGO03556.1"/>
    <property type="molecule type" value="Genomic_DNA"/>
</dbReference>
<sequence>MIKSFKHKGLKQFYENGSTAGILSSHKQKLRIRLTALNTATCIEDMDLPGFRLHPLKGNRKGLWTIDVSKNWRMVFKFEAGNAYLVNYEDYH</sequence>
<dbReference type="Gene3D" id="3.30.2310.20">
    <property type="entry name" value="RelE-like"/>
    <property type="match status" value="1"/>
</dbReference>
<dbReference type="Proteomes" id="UP000030428">
    <property type="component" value="Unassembled WGS sequence"/>
</dbReference>
<protein>
    <submittedName>
        <fullName evidence="1">Killer protein</fullName>
    </submittedName>
</protein>
<name>A0A4E0RKR7_9GAMM</name>
<gene>
    <name evidence="1" type="ORF">PN36_03880</name>
</gene>